<dbReference type="Pfam" id="PF03995">
    <property type="entry name" value="Inhibitor_I36"/>
    <property type="match status" value="1"/>
</dbReference>
<dbReference type="Proteomes" id="UP000598174">
    <property type="component" value="Unassembled WGS sequence"/>
</dbReference>
<sequence>MQKISRRLLSVLAMTSLAVSGAAAIASPASAAQSDCPSGYICFWRDINFNNSRYQFRDRGWQFLGWYGANDAADSVYNRTGMNVRLSLNWSGSAGTSPFICLQNGAAPNDLGAIYGQSWHDSVSGVNIGGC</sequence>
<keyword evidence="1" id="KW-0732">Signal</keyword>
<gene>
    <name evidence="2" type="ORF">Afe05nite_83780</name>
</gene>
<evidence type="ECO:0000256" key="1">
    <source>
        <dbReference type="SAM" id="SignalP"/>
    </source>
</evidence>
<dbReference type="Gene3D" id="2.60.20.10">
    <property type="entry name" value="Crystallins"/>
    <property type="match status" value="1"/>
</dbReference>
<evidence type="ECO:0000313" key="2">
    <source>
        <dbReference type="EMBL" id="GIE16538.1"/>
    </source>
</evidence>
<dbReference type="AlphaFoldDB" id="A0A919J9C6"/>
<evidence type="ECO:0000313" key="3">
    <source>
        <dbReference type="Proteomes" id="UP000598174"/>
    </source>
</evidence>
<dbReference type="EMBL" id="BOMM01000089">
    <property type="protein sequence ID" value="GIE16538.1"/>
    <property type="molecule type" value="Genomic_DNA"/>
</dbReference>
<proteinExistence type="predicted"/>
<reference evidence="2" key="1">
    <citation type="submission" date="2021-01" db="EMBL/GenBank/DDBJ databases">
        <title>Whole genome shotgun sequence of Actinoplanes ferrugineus NBRC 15555.</title>
        <authorList>
            <person name="Komaki H."/>
            <person name="Tamura T."/>
        </authorList>
    </citation>
    <scope>NUCLEOTIDE SEQUENCE</scope>
    <source>
        <strain evidence="2">NBRC 15555</strain>
    </source>
</reference>
<keyword evidence="3" id="KW-1185">Reference proteome</keyword>
<protein>
    <recommendedName>
        <fullName evidence="4">Peptidase inhibitor family I36</fullName>
    </recommendedName>
</protein>
<dbReference type="RefSeq" id="WP_203822872.1">
    <property type="nucleotide sequence ID" value="NZ_BAAABP010000092.1"/>
</dbReference>
<evidence type="ECO:0008006" key="4">
    <source>
        <dbReference type="Google" id="ProtNLM"/>
    </source>
</evidence>
<accession>A0A919J9C6</accession>
<feature type="chain" id="PRO_5037633728" description="Peptidase inhibitor family I36" evidence="1">
    <location>
        <begin position="32"/>
        <end position="131"/>
    </location>
</feature>
<organism evidence="2 3">
    <name type="scientific">Paractinoplanes ferrugineus</name>
    <dbReference type="NCBI Taxonomy" id="113564"/>
    <lineage>
        <taxon>Bacteria</taxon>
        <taxon>Bacillati</taxon>
        <taxon>Actinomycetota</taxon>
        <taxon>Actinomycetes</taxon>
        <taxon>Micromonosporales</taxon>
        <taxon>Micromonosporaceae</taxon>
        <taxon>Paractinoplanes</taxon>
    </lineage>
</organism>
<name>A0A919J9C6_9ACTN</name>
<comment type="caution">
    <text evidence="2">The sequence shown here is derived from an EMBL/GenBank/DDBJ whole genome shotgun (WGS) entry which is preliminary data.</text>
</comment>
<feature type="signal peptide" evidence="1">
    <location>
        <begin position="1"/>
        <end position="31"/>
    </location>
</feature>